<sequence>MPRTTRLHNLKRPKVRQDWSKETLYNLSRLSTPPAANKTFFQQKWVAKAMARGYHNPYVREGTWTRMFDRRLPSVVSMDHRYLAKYDGSEMASGRGAGLDEDSSSRKELRGNDTRGSNFRAEDAVARKRDGRVEKTPYMQMTFHPLERRLDTAIWRALFASSAKQARQFVVHGWVKVNGKKMIYPGYQLNPGDMFSVEPERVMFATGAKKKRKTSAAADEAVEEEAEDEKRVKGRGQRDMKERDEDNEGGEINMSTIEADEEQEPLATAPEDEKDAKKAMKNLITRAKRILEDSKRKLSGKRQQELRAFAHSVKKTMAKHGKMKETAVEDSVDEFEAALAEIMTKVPEDALPTKVNTAVEEGEENATSSNPQMQDPDKEDAYAARKDAETLSAALERARENPIDAGKPYATPWRPRQFMSAFAFIPRYLEVNQNICSAVYLRHPVARPGLAEVPTPFGGETMELAFNWYLRRR</sequence>
<comment type="similarity">
    <text evidence="1">Belongs to the universal ribosomal protein uS4 family.</text>
</comment>
<proteinExistence type="inferred from homology"/>
<evidence type="ECO:0000256" key="4">
    <source>
        <dbReference type="ARBA" id="ARBA00022980"/>
    </source>
</evidence>
<dbReference type="InterPro" id="IPR002942">
    <property type="entry name" value="S4_RNA-bd"/>
</dbReference>
<feature type="region of interest" description="Disordered" evidence="7">
    <location>
        <begin position="358"/>
        <end position="382"/>
    </location>
</feature>
<evidence type="ECO:0000313" key="9">
    <source>
        <dbReference type="EMBL" id="KAK5112395.1"/>
    </source>
</evidence>
<name>A0AAN7YG88_9PEZI</name>
<feature type="compositionally biased region" description="Basic and acidic residues" evidence="7">
    <location>
        <begin position="103"/>
        <end position="113"/>
    </location>
</feature>
<evidence type="ECO:0000259" key="8">
    <source>
        <dbReference type="SMART" id="SM00363"/>
    </source>
</evidence>
<evidence type="ECO:0000256" key="2">
    <source>
        <dbReference type="ARBA" id="ARBA00022730"/>
    </source>
</evidence>
<dbReference type="Proteomes" id="UP001310890">
    <property type="component" value="Unassembled WGS sequence"/>
</dbReference>
<dbReference type="GO" id="GO:0005763">
    <property type="term" value="C:mitochondrial small ribosomal subunit"/>
    <property type="evidence" value="ECO:0007669"/>
    <property type="project" value="TreeGrafter"/>
</dbReference>
<gene>
    <name evidence="9" type="ORF">LTR62_004358</name>
</gene>
<reference evidence="9" key="1">
    <citation type="submission" date="2023-08" db="EMBL/GenBank/DDBJ databases">
        <title>Black Yeasts Isolated from many extreme environments.</title>
        <authorList>
            <person name="Coleine C."/>
            <person name="Stajich J.E."/>
            <person name="Selbmann L."/>
        </authorList>
    </citation>
    <scope>NUCLEOTIDE SEQUENCE</scope>
    <source>
        <strain evidence="9">CCFEE 5401</strain>
    </source>
</reference>
<dbReference type="AlphaFoldDB" id="A0AAN7YG88"/>
<evidence type="ECO:0000256" key="5">
    <source>
        <dbReference type="ARBA" id="ARBA00023274"/>
    </source>
</evidence>
<organism evidence="9 10">
    <name type="scientific">Meristemomyces frigidus</name>
    <dbReference type="NCBI Taxonomy" id="1508187"/>
    <lineage>
        <taxon>Eukaryota</taxon>
        <taxon>Fungi</taxon>
        <taxon>Dikarya</taxon>
        <taxon>Ascomycota</taxon>
        <taxon>Pezizomycotina</taxon>
        <taxon>Dothideomycetes</taxon>
        <taxon>Dothideomycetidae</taxon>
        <taxon>Mycosphaerellales</taxon>
        <taxon>Teratosphaeriaceae</taxon>
        <taxon>Meristemomyces</taxon>
    </lineage>
</organism>
<dbReference type="SMART" id="SM00363">
    <property type="entry name" value="S4"/>
    <property type="match status" value="1"/>
</dbReference>
<keyword evidence="5" id="KW-0687">Ribonucleoprotein</keyword>
<dbReference type="GO" id="GO:0003735">
    <property type="term" value="F:structural constituent of ribosome"/>
    <property type="evidence" value="ECO:0007669"/>
    <property type="project" value="TreeGrafter"/>
</dbReference>
<comment type="caution">
    <text evidence="9">The sequence shown here is derived from an EMBL/GenBank/DDBJ whole genome shotgun (WGS) entry which is preliminary data.</text>
</comment>
<evidence type="ECO:0000256" key="3">
    <source>
        <dbReference type="ARBA" id="ARBA00022884"/>
    </source>
</evidence>
<evidence type="ECO:0000313" key="10">
    <source>
        <dbReference type="Proteomes" id="UP001310890"/>
    </source>
</evidence>
<dbReference type="CDD" id="cd00165">
    <property type="entry name" value="S4"/>
    <property type="match status" value="1"/>
</dbReference>
<evidence type="ECO:0000256" key="7">
    <source>
        <dbReference type="SAM" id="MobiDB-lite"/>
    </source>
</evidence>
<dbReference type="EMBL" id="JAVRRL010000031">
    <property type="protein sequence ID" value="KAK5112395.1"/>
    <property type="molecule type" value="Genomic_DNA"/>
</dbReference>
<keyword evidence="2" id="KW-0699">rRNA-binding</keyword>
<protein>
    <recommendedName>
        <fullName evidence="8">RNA-binding S4 domain-containing protein</fullName>
    </recommendedName>
</protein>
<dbReference type="PANTHER" id="PTHR11831">
    <property type="entry name" value="30S 40S RIBOSOMAL PROTEIN"/>
    <property type="match status" value="1"/>
</dbReference>
<dbReference type="Gene3D" id="3.10.290.10">
    <property type="entry name" value="RNA-binding S4 domain"/>
    <property type="match status" value="1"/>
</dbReference>
<feature type="domain" description="RNA-binding S4" evidence="8">
    <location>
        <begin position="148"/>
        <end position="211"/>
    </location>
</feature>
<dbReference type="InterPro" id="IPR022801">
    <property type="entry name" value="Ribosomal_uS4"/>
</dbReference>
<dbReference type="SUPFAM" id="SSF55174">
    <property type="entry name" value="Alpha-L RNA-binding motif"/>
    <property type="match status" value="1"/>
</dbReference>
<dbReference type="PANTHER" id="PTHR11831:SF4">
    <property type="entry name" value="SMALL RIBOSOMAL SUBUNIT PROTEIN US4M"/>
    <property type="match status" value="1"/>
</dbReference>
<feature type="region of interest" description="Disordered" evidence="7">
    <location>
        <begin position="90"/>
        <end position="116"/>
    </location>
</feature>
<keyword evidence="4" id="KW-0689">Ribosomal protein</keyword>
<dbReference type="GO" id="GO:0042274">
    <property type="term" value="P:ribosomal small subunit biogenesis"/>
    <property type="evidence" value="ECO:0007669"/>
    <property type="project" value="TreeGrafter"/>
</dbReference>
<dbReference type="PROSITE" id="PS50889">
    <property type="entry name" value="S4"/>
    <property type="match status" value="1"/>
</dbReference>
<dbReference type="InterPro" id="IPR036986">
    <property type="entry name" value="S4_RNA-bd_sf"/>
</dbReference>
<keyword evidence="3 6" id="KW-0694">RNA-binding</keyword>
<accession>A0AAN7YG88</accession>
<evidence type="ECO:0000256" key="1">
    <source>
        <dbReference type="ARBA" id="ARBA00007465"/>
    </source>
</evidence>
<feature type="region of interest" description="Disordered" evidence="7">
    <location>
        <begin position="210"/>
        <end position="275"/>
    </location>
</feature>
<dbReference type="GO" id="GO:0019843">
    <property type="term" value="F:rRNA binding"/>
    <property type="evidence" value="ECO:0007669"/>
    <property type="project" value="UniProtKB-KW"/>
</dbReference>
<evidence type="ECO:0000256" key="6">
    <source>
        <dbReference type="PROSITE-ProRule" id="PRU00182"/>
    </source>
</evidence>
<dbReference type="Pfam" id="PF01479">
    <property type="entry name" value="S4"/>
    <property type="match status" value="1"/>
</dbReference>
<feature type="compositionally biased region" description="Basic and acidic residues" evidence="7">
    <location>
        <begin position="228"/>
        <end position="244"/>
    </location>
</feature>